<evidence type="ECO:0000313" key="2">
    <source>
        <dbReference type="EMBL" id="SVA09839.1"/>
    </source>
</evidence>
<feature type="non-terminal residue" evidence="2">
    <location>
        <position position="1"/>
    </location>
</feature>
<keyword evidence="1" id="KW-0472">Membrane</keyword>
<organism evidence="2">
    <name type="scientific">marine metagenome</name>
    <dbReference type="NCBI Taxonomy" id="408172"/>
    <lineage>
        <taxon>unclassified sequences</taxon>
        <taxon>metagenomes</taxon>
        <taxon>ecological metagenomes</taxon>
    </lineage>
</organism>
<keyword evidence="1" id="KW-1133">Transmembrane helix</keyword>
<dbReference type="InterPro" id="IPR008338">
    <property type="entry name" value="Capsule_biosynth_CapC"/>
</dbReference>
<feature type="transmembrane region" description="Helical" evidence="1">
    <location>
        <begin position="22"/>
        <end position="41"/>
    </location>
</feature>
<proteinExistence type="predicted"/>
<feature type="transmembrane region" description="Helical" evidence="1">
    <location>
        <begin position="53"/>
        <end position="72"/>
    </location>
</feature>
<dbReference type="NCBIfam" id="TIGR04011">
    <property type="entry name" value="poly_gGlu_PgsC"/>
    <property type="match status" value="1"/>
</dbReference>
<dbReference type="GO" id="GO:0016020">
    <property type="term" value="C:membrane"/>
    <property type="evidence" value="ECO:0007669"/>
    <property type="project" value="InterPro"/>
</dbReference>
<dbReference type="EMBL" id="UINC01003858">
    <property type="protein sequence ID" value="SVA09839.1"/>
    <property type="molecule type" value="Genomic_DNA"/>
</dbReference>
<evidence type="ECO:0000256" key="1">
    <source>
        <dbReference type="SAM" id="Phobius"/>
    </source>
</evidence>
<protein>
    <recommendedName>
        <fullName evidence="3">Poly-gamma-glutamate biosynthesis protein PgsC</fullName>
    </recommendedName>
</protein>
<feature type="transmembrane region" description="Helical" evidence="1">
    <location>
        <begin position="78"/>
        <end position="95"/>
    </location>
</feature>
<accession>A0A381T258</accession>
<dbReference type="AlphaFoldDB" id="A0A381T258"/>
<evidence type="ECO:0008006" key="3">
    <source>
        <dbReference type="Google" id="ProtNLM"/>
    </source>
</evidence>
<gene>
    <name evidence="2" type="ORF">METZ01_LOCUS62693</name>
</gene>
<name>A0A381T258_9ZZZZ</name>
<keyword evidence="1" id="KW-0812">Transmembrane</keyword>
<dbReference type="GO" id="GO:0045227">
    <property type="term" value="P:capsule polysaccharide biosynthetic process"/>
    <property type="evidence" value="ECO:0007669"/>
    <property type="project" value="InterPro"/>
</dbReference>
<feature type="transmembrane region" description="Helical" evidence="1">
    <location>
        <begin position="104"/>
        <end position="123"/>
    </location>
</feature>
<dbReference type="Pfam" id="PF14102">
    <property type="entry name" value="Caps_synth_CapC"/>
    <property type="match status" value="1"/>
</dbReference>
<sequence>VGVTAGGLIVPGYIAFNLHDPLRVIGTMAVSLLVFLIVKGLSIKILIYGKRRLAFCLLLGFLLGYLSKLYLYFPEDNVNLAAIGNIIPGLIANWMERQGVLRTISVVIITASIIQLLMMLLGLEIPHV</sequence>
<reference evidence="2" key="1">
    <citation type="submission" date="2018-05" db="EMBL/GenBank/DDBJ databases">
        <authorList>
            <person name="Lanie J.A."/>
            <person name="Ng W.-L."/>
            <person name="Kazmierczak K.M."/>
            <person name="Andrzejewski T.M."/>
            <person name="Davidsen T.M."/>
            <person name="Wayne K.J."/>
            <person name="Tettelin H."/>
            <person name="Glass J.I."/>
            <person name="Rusch D."/>
            <person name="Podicherti R."/>
            <person name="Tsui H.-C.T."/>
            <person name="Winkler M.E."/>
        </authorList>
    </citation>
    <scope>NUCLEOTIDE SEQUENCE</scope>
</reference>